<comment type="caution">
    <text evidence="1">The sequence shown here is derived from an EMBL/GenBank/DDBJ whole genome shotgun (WGS) entry which is preliminary data.</text>
</comment>
<organism evidence="1">
    <name type="scientific">bioreactor metagenome</name>
    <dbReference type="NCBI Taxonomy" id="1076179"/>
    <lineage>
        <taxon>unclassified sequences</taxon>
        <taxon>metagenomes</taxon>
        <taxon>ecological metagenomes</taxon>
    </lineage>
</organism>
<dbReference type="InterPro" id="IPR028082">
    <property type="entry name" value="Peripla_BP_I"/>
</dbReference>
<evidence type="ECO:0008006" key="2">
    <source>
        <dbReference type="Google" id="ProtNLM"/>
    </source>
</evidence>
<proteinExistence type="predicted"/>
<dbReference type="SUPFAM" id="SSF53822">
    <property type="entry name" value="Periplasmic binding protein-like I"/>
    <property type="match status" value="1"/>
</dbReference>
<sequence>MGLPTVWLNRKSNGPDLNCLLFDETAGAIELAEHFLKQGIRDIVWFGPEYAKDLVIHYSSQVRYEAVKATMEKHGGRCEALFCRTGETLNANARKVCEMLPEFNGAICYNYTYRHTLLLETLAAGRNLNGKRIGHFASMWEFHPCEYDFLDYVVMPEVEMGRCGAKYILKTLRGKNADDLLVQLKGKLHKR</sequence>
<protein>
    <recommendedName>
        <fullName evidence="2">Periplasmic binding protein domain-containing protein</fullName>
    </recommendedName>
</protein>
<evidence type="ECO:0000313" key="1">
    <source>
        <dbReference type="EMBL" id="MPM83047.1"/>
    </source>
</evidence>
<accession>A0A645D1H5</accession>
<dbReference type="AlphaFoldDB" id="A0A645D1H5"/>
<reference evidence="1" key="1">
    <citation type="submission" date="2019-08" db="EMBL/GenBank/DDBJ databases">
        <authorList>
            <person name="Kucharzyk K."/>
            <person name="Murdoch R.W."/>
            <person name="Higgins S."/>
            <person name="Loffler F."/>
        </authorList>
    </citation>
    <scope>NUCLEOTIDE SEQUENCE</scope>
</reference>
<gene>
    <name evidence="1" type="ORF">SDC9_130110</name>
</gene>
<dbReference type="Gene3D" id="3.40.50.2300">
    <property type="match status" value="2"/>
</dbReference>
<dbReference type="EMBL" id="VSSQ01031952">
    <property type="protein sequence ID" value="MPM83047.1"/>
    <property type="molecule type" value="Genomic_DNA"/>
</dbReference>
<name>A0A645D1H5_9ZZZZ</name>